<feature type="compositionally biased region" description="Basic residues" evidence="1">
    <location>
        <begin position="143"/>
        <end position="152"/>
    </location>
</feature>
<dbReference type="EMBL" id="JABTTQ020001569">
    <property type="protein sequence ID" value="KAK6130597.1"/>
    <property type="molecule type" value="Genomic_DNA"/>
</dbReference>
<sequence>MQRSRLGSSSAAPDEVEDGMEMTFSSAVEEADPSSYPWKIMSVFVEVDGSFHSPEWHAARLESLKTSHTITWEEFKKKQKQKANFKEEEMRKGELEADKDKMMREYRAQLDAERAHKLAHGRNHSSSKSSRKKDKKEKDSRKHSSRKRKHSRRSSDSSSSSSSETSSSDDDERESKRSKSRLKRRKKEKKHRSRSKHLGNEKKEADGPLPLSRFFGSLKS</sequence>
<feature type="region of interest" description="Disordered" evidence="1">
    <location>
        <begin position="1"/>
        <end position="32"/>
    </location>
</feature>
<evidence type="ECO:0000313" key="3">
    <source>
        <dbReference type="Proteomes" id="UP001318860"/>
    </source>
</evidence>
<reference evidence="2 3" key="1">
    <citation type="journal article" date="2021" name="Comput. Struct. Biotechnol. J.">
        <title>De novo genome assembly of the potent medicinal plant Rehmannia glutinosa using nanopore technology.</title>
        <authorList>
            <person name="Ma L."/>
            <person name="Dong C."/>
            <person name="Song C."/>
            <person name="Wang X."/>
            <person name="Zheng X."/>
            <person name="Niu Y."/>
            <person name="Chen S."/>
            <person name="Feng W."/>
        </authorList>
    </citation>
    <scope>NUCLEOTIDE SEQUENCE [LARGE SCALE GENOMIC DNA]</scope>
    <source>
        <strain evidence="2">DH-2019</strain>
    </source>
</reference>
<comment type="caution">
    <text evidence="2">The sequence shown here is derived from an EMBL/GenBank/DDBJ whole genome shotgun (WGS) entry which is preliminary data.</text>
</comment>
<keyword evidence="3" id="KW-1185">Reference proteome</keyword>
<feature type="region of interest" description="Disordered" evidence="1">
    <location>
        <begin position="76"/>
        <end position="220"/>
    </location>
</feature>
<feature type="compositionally biased region" description="Polar residues" evidence="1">
    <location>
        <begin position="1"/>
        <end position="11"/>
    </location>
</feature>
<evidence type="ECO:0000313" key="2">
    <source>
        <dbReference type="EMBL" id="KAK6130597.1"/>
    </source>
</evidence>
<name>A0ABR0V6Z4_REHGL</name>
<dbReference type="PANTHER" id="PTHR36021">
    <property type="entry name" value="COREPRESSOR"/>
    <property type="match status" value="1"/>
</dbReference>
<protein>
    <submittedName>
        <fullName evidence="2">Uncharacterized protein</fullName>
    </submittedName>
</protein>
<evidence type="ECO:0000256" key="1">
    <source>
        <dbReference type="SAM" id="MobiDB-lite"/>
    </source>
</evidence>
<proteinExistence type="predicted"/>
<organism evidence="2 3">
    <name type="scientific">Rehmannia glutinosa</name>
    <name type="common">Chinese foxglove</name>
    <dbReference type="NCBI Taxonomy" id="99300"/>
    <lineage>
        <taxon>Eukaryota</taxon>
        <taxon>Viridiplantae</taxon>
        <taxon>Streptophyta</taxon>
        <taxon>Embryophyta</taxon>
        <taxon>Tracheophyta</taxon>
        <taxon>Spermatophyta</taxon>
        <taxon>Magnoliopsida</taxon>
        <taxon>eudicotyledons</taxon>
        <taxon>Gunneridae</taxon>
        <taxon>Pentapetalae</taxon>
        <taxon>asterids</taxon>
        <taxon>lamiids</taxon>
        <taxon>Lamiales</taxon>
        <taxon>Orobanchaceae</taxon>
        <taxon>Rehmannieae</taxon>
        <taxon>Rehmannia</taxon>
    </lineage>
</organism>
<feature type="compositionally biased region" description="Low complexity" evidence="1">
    <location>
        <begin position="156"/>
        <end position="166"/>
    </location>
</feature>
<dbReference type="Proteomes" id="UP001318860">
    <property type="component" value="Unassembled WGS sequence"/>
</dbReference>
<feature type="compositionally biased region" description="Basic and acidic residues" evidence="1">
    <location>
        <begin position="84"/>
        <end position="116"/>
    </location>
</feature>
<accession>A0ABR0V6Z4</accession>
<feature type="compositionally biased region" description="Basic residues" evidence="1">
    <location>
        <begin position="176"/>
        <end position="197"/>
    </location>
</feature>
<feature type="compositionally biased region" description="Basic residues" evidence="1">
    <location>
        <begin position="117"/>
        <end position="135"/>
    </location>
</feature>
<gene>
    <name evidence="2" type="ORF">DH2020_035689</name>
</gene>
<dbReference type="PANTHER" id="PTHR36021:SF1">
    <property type="entry name" value="COREPRESSOR"/>
    <property type="match status" value="1"/>
</dbReference>